<comment type="caution">
    <text evidence="5">The sequence shown here is derived from an EMBL/GenBank/DDBJ whole genome shotgun (WGS) entry which is preliminary data.</text>
</comment>
<organism evidence="5 6">
    <name type="scientific">Myceligenerans crystallogenes</name>
    <dbReference type="NCBI Taxonomy" id="316335"/>
    <lineage>
        <taxon>Bacteria</taxon>
        <taxon>Bacillati</taxon>
        <taxon>Actinomycetota</taxon>
        <taxon>Actinomycetes</taxon>
        <taxon>Micrococcales</taxon>
        <taxon>Promicromonosporaceae</taxon>
        <taxon>Myceligenerans</taxon>
    </lineage>
</organism>
<feature type="region of interest" description="Disordered" evidence="3">
    <location>
        <begin position="238"/>
        <end position="274"/>
    </location>
</feature>
<dbReference type="InterPro" id="IPR011059">
    <property type="entry name" value="Metal-dep_hydrolase_composite"/>
</dbReference>
<dbReference type="Pfam" id="PF01979">
    <property type="entry name" value="Amidohydro_1"/>
    <property type="match status" value="2"/>
</dbReference>
<reference evidence="5 6" key="1">
    <citation type="journal article" date="2019" name="Int. J. Syst. Evol. Microbiol.">
        <title>The Global Catalogue of Microorganisms (GCM) 10K type strain sequencing project: providing services to taxonomists for standard genome sequencing and annotation.</title>
        <authorList>
            <consortium name="The Broad Institute Genomics Platform"/>
            <consortium name="The Broad Institute Genome Sequencing Center for Infectious Disease"/>
            <person name="Wu L."/>
            <person name="Ma J."/>
        </authorList>
    </citation>
    <scope>NUCLEOTIDE SEQUENCE [LARGE SCALE GENOMIC DNA]</scope>
    <source>
        <strain evidence="5 6">JCM 14326</strain>
    </source>
</reference>
<dbReference type="Proteomes" id="UP001501094">
    <property type="component" value="Unassembled WGS sequence"/>
</dbReference>
<sequence>MTERTSGAVVLRGRIVLPDAVVDDGVVVARGGRLVFVGTARQARDAGLDAQVDSAPPSYDYLLPGLVDLHNHGGGGVGFPDATSADEAMTAVLEHRRHGTTTMLASLVSASPDILLTRAAMLADLADAGEIAGIHAEGPFLSHERRGAHNPADLREGDADLVRELAKAARGHLASMTIAPEVPGVAGPGGVATALVEAGAIPSLGHTDGTTEQAEALIAQVSGSLRMVAELAGTSGTTFPVPGTGIPTDVGTSTHASTRTSTRPGGGAEGRAAGGVASALPVLRRREMTATHLFNGMRPLHHRAPGPIAACLAAAVRGDLVVELIGDGVHLDPATVRTVFGMAGANQVALVTDAMAAAGVADGPYDLGPLRVTVRDGVARLTDPDHPGGGAIAGGTSHLIDVVRRTVEAGVPLTEAVRAASAVPARVLGLDRELGTLTRGLRADVVVADESLRPLRVLRAGTEVGGRD</sequence>
<feature type="domain" description="Amidohydrolase-related" evidence="4">
    <location>
        <begin position="61"/>
        <end position="218"/>
    </location>
</feature>
<protein>
    <submittedName>
        <fullName evidence="5">Amidohydrolase family protein</fullName>
    </submittedName>
</protein>
<evidence type="ECO:0000259" key="4">
    <source>
        <dbReference type="Pfam" id="PF01979"/>
    </source>
</evidence>
<accession>A0ABN2NBZ4</accession>
<evidence type="ECO:0000256" key="1">
    <source>
        <dbReference type="ARBA" id="ARBA00010716"/>
    </source>
</evidence>
<evidence type="ECO:0000256" key="2">
    <source>
        <dbReference type="ARBA" id="ARBA00022801"/>
    </source>
</evidence>
<dbReference type="InterPro" id="IPR006680">
    <property type="entry name" value="Amidohydro-rel"/>
</dbReference>
<proteinExistence type="inferred from homology"/>
<comment type="similarity">
    <text evidence="1">Belongs to the metallo-dependent hydrolases superfamily. NagA family.</text>
</comment>
<dbReference type="PANTHER" id="PTHR11113:SF14">
    <property type="entry name" value="N-ACETYLGLUCOSAMINE-6-PHOSPHATE DEACETYLASE"/>
    <property type="match status" value="1"/>
</dbReference>
<dbReference type="EMBL" id="BAAANL010000003">
    <property type="protein sequence ID" value="GAA1862181.1"/>
    <property type="molecule type" value="Genomic_DNA"/>
</dbReference>
<keyword evidence="2" id="KW-0378">Hydrolase</keyword>
<evidence type="ECO:0000313" key="6">
    <source>
        <dbReference type="Proteomes" id="UP001501094"/>
    </source>
</evidence>
<name>A0ABN2NBZ4_9MICO</name>
<feature type="domain" description="Amidohydrolase-related" evidence="4">
    <location>
        <begin position="325"/>
        <end position="450"/>
    </location>
</feature>
<dbReference type="RefSeq" id="WP_344102157.1">
    <property type="nucleotide sequence ID" value="NZ_BAAANL010000003.1"/>
</dbReference>
<evidence type="ECO:0000313" key="5">
    <source>
        <dbReference type="EMBL" id="GAA1862181.1"/>
    </source>
</evidence>
<keyword evidence="6" id="KW-1185">Reference proteome</keyword>
<dbReference type="Gene3D" id="3.20.20.140">
    <property type="entry name" value="Metal-dependent hydrolases"/>
    <property type="match status" value="1"/>
</dbReference>
<gene>
    <name evidence="5" type="ORF">GCM10009751_19980</name>
</gene>
<feature type="compositionally biased region" description="Low complexity" evidence="3">
    <location>
        <begin position="252"/>
        <end position="263"/>
    </location>
</feature>
<dbReference type="PANTHER" id="PTHR11113">
    <property type="entry name" value="N-ACETYLGLUCOSAMINE-6-PHOSPHATE DEACETYLASE"/>
    <property type="match status" value="1"/>
</dbReference>
<evidence type="ECO:0000256" key="3">
    <source>
        <dbReference type="SAM" id="MobiDB-lite"/>
    </source>
</evidence>
<dbReference type="InterPro" id="IPR032466">
    <property type="entry name" value="Metal_Hydrolase"/>
</dbReference>
<dbReference type="SUPFAM" id="SSF51338">
    <property type="entry name" value="Composite domain of metallo-dependent hydrolases"/>
    <property type="match status" value="1"/>
</dbReference>
<feature type="compositionally biased region" description="Gly residues" evidence="3">
    <location>
        <begin position="264"/>
        <end position="273"/>
    </location>
</feature>
<dbReference type="SUPFAM" id="SSF51556">
    <property type="entry name" value="Metallo-dependent hydrolases"/>
    <property type="match status" value="2"/>
</dbReference>